<sequence length="166" mass="19815">MGNKKRGHYCLACGDYLANEKFGGTGHGKHLCKDCKRKGRKVYSESNSDYDRELHRLSKAIRNCMILYTEDGNFFLFEYQRSRYIIRNDFDSDIFVYQEKTEQKFFISEALQKNKVLMEVLYKKYYDTMENGYTLDYEEVLEDGSLKISKKRRQHLDVILSLQHLR</sequence>
<dbReference type="RefSeq" id="WP_155215586.1">
    <property type="nucleotide sequence ID" value="NZ_WNHB01000001.1"/>
</dbReference>
<evidence type="ECO:0000313" key="1">
    <source>
        <dbReference type="EMBL" id="MTT30421.1"/>
    </source>
</evidence>
<accession>A0A6N8CL44</accession>
<dbReference type="AlphaFoldDB" id="A0A6N8CL44"/>
<gene>
    <name evidence="1" type="ORF">GMB86_00140</name>
</gene>
<protein>
    <submittedName>
        <fullName evidence="1">Uncharacterized protein</fullName>
    </submittedName>
</protein>
<dbReference type="EMBL" id="WNHB01000001">
    <property type="protein sequence ID" value="MTT30421.1"/>
    <property type="molecule type" value="Genomic_DNA"/>
</dbReference>
<comment type="caution">
    <text evidence="1">The sequence shown here is derived from an EMBL/GenBank/DDBJ whole genome shotgun (WGS) entry which is preliminary data.</text>
</comment>
<keyword evidence="2" id="KW-1185">Reference proteome</keyword>
<evidence type="ECO:0000313" key="2">
    <source>
        <dbReference type="Proteomes" id="UP000440978"/>
    </source>
</evidence>
<proteinExistence type="predicted"/>
<dbReference type="Proteomes" id="UP000440978">
    <property type="component" value="Unassembled WGS sequence"/>
</dbReference>
<dbReference type="OrthoDB" id="9801315at2"/>
<name>A0A6N8CL44_9BACI</name>
<reference evidence="1 2" key="1">
    <citation type="submission" date="2019-11" db="EMBL/GenBank/DDBJ databases">
        <title>Terrilactibacillus tamarindus sp. nov. BCM23-1 isolated from bark of Tamarindus indica.</title>
        <authorList>
            <person name="Kingkaew E."/>
            <person name="Tanasupawat S."/>
        </authorList>
    </citation>
    <scope>NUCLEOTIDE SEQUENCE [LARGE SCALE GENOMIC DNA]</scope>
    <source>
        <strain evidence="1 2">BCM23-1</strain>
    </source>
</reference>
<organism evidence="1 2">
    <name type="scientific">Terrilactibacillus tamarindi</name>
    <dbReference type="NCBI Taxonomy" id="2599694"/>
    <lineage>
        <taxon>Bacteria</taxon>
        <taxon>Bacillati</taxon>
        <taxon>Bacillota</taxon>
        <taxon>Bacilli</taxon>
        <taxon>Bacillales</taxon>
        <taxon>Bacillaceae</taxon>
        <taxon>Terrilactibacillus</taxon>
    </lineage>
</organism>